<protein>
    <submittedName>
        <fullName evidence="1">Uncharacterized protein</fullName>
    </submittedName>
</protein>
<keyword evidence="2" id="KW-1185">Reference proteome</keyword>
<dbReference type="Proteomes" id="UP000238479">
    <property type="component" value="Chromosome 2"/>
</dbReference>
<reference evidence="1 2" key="1">
    <citation type="journal article" date="2018" name="Nat. Genet.">
        <title>The Rosa genome provides new insights in the design of modern roses.</title>
        <authorList>
            <person name="Bendahmane M."/>
        </authorList>
    </citation>
    <scope>NUCLEOTIDE SEQUENCE [LARGE SCALE GENOMIC DNA]</scope>
    <source>
        <strain evidence="2">cv. Old Blush</strain>
    </source>
</reference>
<dbReference type="Gramene" id="PRQ46043">
    <property type="protein sequence ID" value="PRQ46043"/>
    <property type="gene ID" value="RchiOBHm_Chr2g0084861"/>
</dbReference>
<comment type="caution">
    <text evidence="1">The sequence shown here is derived from an EMBL/GenBank/DDBJ whole genome shotgun (WGS) entry which is preliminary data.</text>
</comment>
<evidence type="ECO:0000313" key="1">
    <source>
        <dbReference type="EMBL" id="PRQ46043.1"/>
    </source>
</evidence>
<organism evidence="1 2">
    <name type="scientific">Rosa chinensis</name>
    <name type="common">China rose</name>
    <dbReference type="NCBI Taxonomy" id="74649"/>
    <lineage>
        <taxon>Eukaryota</taxon>
        <taxon>Viridiplantae</taxon>
        <taxon>Streptophyta</taxon>
        <taxon>Embryophyta</taxon>
        <taxon>Tracheophyta</taxon>
        <taxon>Spermatophyta</taxon>
        <taxon>Magnoliopsida</taxon>
        <taxon>eudicotyledons</taxon>
        <taxon>Gunneridae</taxon>
        <taxon>Pentapetalae</taxon>
        <taxon>rosids</taxon>
        <taxon>fabids</taxon>
        <taxon>Rosales</taxon>
        <taxon>Rosaceae</taxon>
        <taxon>Rosoideae</taxon>
        <taxon>Rosoideae incertae sedis</taxon>
        <taxon>Rosa</taxon>
    </lineage>
</organism>
<evidence type="ECO:0000313" key="2">
    <source>
        <dbReference type="Proteomes" id="UP000238479"/>
    </source>
</evidence>
<sequence>MTLWIWCLNMFRLQAPPQLTLHVLISSVYTSTLKSSGKLLWRLVFCNLLWCLWVERNRLRFDGTSFNFQRLKQFFILALRNSAALSFKPGIASQSTLPIFTVLGLSPLSARAPIYIPVH</sequence>
<proteinExistence type="predicted"/>
<dbReference type="AlphaFoldDB" id="A0A2P6RHY5"/>
<gene>
    <name evidence="1" type="ORF">RchiOBHm_Chr2g0084861</name>
</gene>
<dbReference type="EMBL" id="PDCK01000040">
    <property type="protein sequence ID" value="PRQ46043.1"/>
    <property type="molecule type" value="Genomic_DNA"/>
</dbReference>
<accession>A0A2P6RHY5</accession>
<name>A0A2P6RHY5_ROSCH</name>